<organism evidence="2 3">
    <name type="scientific">Chlamydomonas eustigma</name>
    <dbReference type="NCBI Taxonomy" id="1157962"/>
    <lineage>
        <taxon>Eukaryota</taxon>
        <taxon>Viridiplantae</taxon>
        <taxon>Chlorophyta</taxon>
        <taxon>core chlorophytes</taxon>
        <taxon>Chlorophyceae</taxon>
        <taxon>CS clade</taxon>
        <taxon>Chlamydomonadales</taxon>
        <taxon>Chlamydomonadaceae</taxon>
        <taxon>Chlamydomonas</taxon>
    </lineage>
</organism>
<dbReference type="AlphaFoldDB" id="A0A250XMX1"/>
<reference evidence="2 3" key="1">
    <citation type="submission" date="2017-08" db="EMBL/GenBank/DDBJ databases">
        <title>Acidophilic green algal genome provides insights into adaptation to an acidic environment.</title>
        <authorList>
            <person name="Hirooka S."/>
            <person name="Hirose Y."/>
            <person name="Kanesaki Y."/>
            <person name="Higuchi S."/>
            <person name="Fujiwara T."/>
            <person name="Onuma R."/>
            <person name="Era A."/>
            <person name="Ohbayashi R."/>
            <person name="Uzuka A."/>
            <person name="Nozaki H."/>
            <person name="Yoshikawa H."/>
            <person name="Miyagishima S.Y."/>
        </authorList>
    </citation>
    <scope>NUCLEOTIDE SEQUENCE [LARGE SCALE GENOMIC DNA]</scope>
    <source>
        <strain evidence="2 3">NIES-2499</strain>
    </source>
</reference>
<sequence>MDEEIQDLIKYECDGQHNVLIRDSIMSTQVLRSSYSRIEFLSLKKRSTSARAMREEGASESTVPPLRPEKPLKERSMSTRRRHADSYGVHTVNILDANMPESHAHGQRVRCGNDSLAAKALVPFPNNTTAPPILQREIHINNVFAREGDKIASNDAQHEKVMGNATAACLPYPIPPPGHAVSPRSILYNRSPRSDASGAQEDGSESPTLHKKREMLPNLISFTPSFLTSNSEHPGSSEAADALASAMHTTGTSLSGAPLLSNTTRSELSTSPSHFTPSFAALHSSSCSSHTSLAGDMWRSVSALRAAQLAARTLEPRGRVPVIVPVEKRTDIRSRIQSSSGTSEGMRNTDVRAVRTPPGFRSELSEGGLCQIHRMSDFGGRRTVAPSDVLQRQSDFGEKRGLGRLQSWWAINEQQEYLQYTLYKRLWLTRRFPEVFTASPVKKDESNPQPQGIQINHIKKPMRVACNTASGSGHFAVTGSICSAVSSAVRGQTWQHNRARWSSCSGRPVSSGLASQSEYGLMGKSGIIVATLEMNSVLDHPYHHHMLSSAPDVKASMERGVLRSPNVSSGGNDGFKRRPVMFSPCLHRSRGGDAPSLSEDSGFSKPLRGPGLLRYVLDSMKAANKLQHDH</sequence>
<feature type="compositionally biased region" description="Basic and acidic residues" evidence="1">
    <location>
        <begin position="67"/>
        <end position="77"/>
    </location>
</feature>
<evidence type="ECO:0000313" key="3">
    <source>
        <dbReference type="Proteomes" id="UP000232323"/>
    </source>
</evidence>
<accession>A0A250XMX1</accession>
<feature type="region of interest" description="Disordered" evidence="1">
    <location>
        <begin position="181"/>
        <end position="211"/>
    </location>
</feature>
<feature type="region of interest" description="Disordered" evidence="1">
    <location>
        <begin position="49"/>
        <end position="83"/>
    </location>
</feature>
<evidence type="ECO:0000313" key="2">
    <source>
        <dbReference type="EMBL" id="GAX84366.1"/>
    </source>
</evidence>
<protein>
    <submittedName>
        <fullName evidence="2">Uncharacterized protein</fullName>
    </submittedName>
</protein>
<keyword evidence="3" id="KW-1185">Reference proteome</keyword>
<dbReference type="EMBL" id="BEGY01000123">
    <property type="protein sequence ID" value="GAX84366.1"/>
    <property type="molecule type" value="Genomic_DNA"/>
</dbReference>
<feature type="region of interest" description="Disordered" evidence="1">
    <location>
        <begin position="586"/>
        <end position="605"/>
    </location>
</feature>
<dbReference type="Proteomes" id="UP000232323">
    <property type="component" value="Unassembled WGS sequence"/>
</dbReference>
<comment type="caution">
    <text evidence="2">The sequence shown here is derived from an EMBL/GenBank/DDBJ whole genome shotgun (WGS) entry which is preliminary data.</text>
</comment>
<gene>
    <name evidence="2" type="ORF">CEUSTIGMA_g11788.t1</name>
</gene>
<evidence type="ECO:0000256" key="1">
    <source>
        <dbReference type="SAM" id="MobiDB-lite"/>
    </source>
</evidence>
<name>A0A250XMX1_9CHLO</name>
<proteinExistence type="predicted"/>
<feature type="region of interest" description="Disordered" evidence="1">
    <location>
        <begin position="226"/>
        <end position="247"/>
    </location>
</feature>